<accession>A0ABV9NVL9</accession>
<dbReference type="PANTHER" id="PTHR33747:SF1">
    <property type="entry name" value="ADENYLATE CYCLASE-ASSOCIATED CAP C-TERMINAL DOMAIN-CONTAINING PROTEIN"/>
    <property type="match status" value="1"/>
</dbReference>
<dbReference type="PANTHER" id="PTHR33747">
    <property type="entry name" value="UPF0225 PROTEIN SCO1677"/>
    <property type="match status" value="1"/>
</dbReference>
<name>A0ABV9NVL9_9BACI</name>
<gene>
    <name evidence="1" type="ORF">ACFO4L_12565</name>
</gene>
<dbReference type="EMBL" id="JBHSGK010000013">
    <property type="protein sequence ID" value="MFC4737427.1"/>
    <property type="molecule type" value="Genomic_DNA"/>
</dbReference>
<organism evidence="1 2">
    <name type="scientific">Bacillus daqingensis</name>
    <dbReference type="NCBI Taxonomy" id="872396"/>
    <lineage>
        <taxon>Bacteria</taxon>
        <taxon>Bacillati</taxon>
        <taxon>Bacillota</taxon>
        <taxon>Bacilli</taxon>
        <taxon>Bacillales</taxon>
        <taxon>Bacillaceae</taxon>
        <taxon>Bacillus</taxon>
    </lineage>
</organism>
<dbReference type="Pfam" id="PF02810">
    <property type="entry name" value="SEC-C"/>
    <property type="match status" value="1"/>
</dbReference>
<evidence type="ECO:0000313" key="1">
    <source>
        <dbReference type="EMBL" id="MFC4737427.1"/>
    </source>
</evidence>
<keyword evidence="2" id="KW-1185">Reference proteome</keyword>
<dbReference type="InterPro" id="IPR004027">
    <property type="entry name" value="SEC_C_motif"/>
</dbReference>
<dbReference type="SUPFAM" id="SSF103642">
    <property type="entry name" value="Sec-C motif"/>
    <property type="match status" value="1"/>
</dbReference>
<protein>
    <submittedName>
        <fullName evidence="1">SEC-C metal-binding domain-containing protein</fullName>
    </submittedName>
</protein>
<proteinExistence type="predicted"/>
<reference evidence="2" key="1">
    <citation type="journal article" date="2019" name="Int. J. Syst. Evol. Microbiol.">
        <title>The Global Catalogue of Microorganisms (GCM) 10K type strain sequencing project: providing services to taxonomists for standard genome sequencing and annotation.</title>
        <authorList>
            <consortium name="The Broad Institute Genomics Platform"/>
            <consortium name="The Broad Institute Genome Sequencing Center for Infectious Disease"/>
            <person name="Wu L."/>
            <person name="Ma J."/>
        </authorList>
    </citation>
    <scope>NUCLEOTIDE SEQUENCE [LARGE SCALE GENOMIC DNA]</scope>
    <source>
        <strain evidence="2">JCM 12165</strain>
    </source>
</reference>
<comment type="caution">
    <text evidence="1">The sequence shown here is derived from an EMBL/GenBank/DDBJ whole genome shotgun (WGS) entry which is preliminary data.</text>
</comment>
<evidence type="ECO:0000313" key="2">
    <source>
        <dbReference type="Proteomes" id="UP001595896"/>
    </source>
</evidence>
<sequence>MEVKLDAEVAQQVERMDWEAVFTDSSAPASLMETLMRYTRRELDHLRKLAAVKGFSKLNKAALAEALREHALHQITDVLMKADSRRANVLQQLAADGVYDVADINDLHFVHIEYLQQLYFIRAVRESERFYLAVSPDVQQRMQEVLKENPEFSAVWERNDIICGTALGCAVHYGVVTVPTYVAMVQRALPDADESTILGIFEEFTYWNPYEVFLEDGLLAQTELTLPNRDPLGLLEEQFSRPIGYAEVAPELLASYQDSAGPADTAPVRKFAAFMENTLGIEKEEAWKDAALLEHSFRMGDSFNEEAVEFVERFEIADDQDAAKTMAAMQQLYNHTKQWMLKGYAPVEVPNPAAAKSPVVSKVSRNAPCPCGSGKKYKKCCGA</sequence>
<dbReference type="RefSeq" id="WP_377910023.1">
    <property type="nucleotide sequence ID" value="NZ_JBHSGK010000013.1"/>
</dbReference>
<dbReference type="Proteomes" id="UP001595896">
    <property type="component" value="Unassembled WGS sequence"/>
</dbReference>
<dbReference type="Gene3D" id="3.10.450.50">
    <property type="match status" value="1"/>
</dbReference>